<keyword evidence="2" id="KW-1185">Reference proteome</keyword>
<dbReference type="AlphaFoldDB" id="A0A1W6MTB7"/>
<accession>A0A1W6MTB7</accession>
<dbReference type="STRING" id="655015.B1812_06560"/>
<dbReference type="EMBL" id="CP019948">
    <property type="protein sequence ID" value="ARN80792.1"/>
    <property type="molecule type" value="Genomic_DNA"/>
</dbReference>
<dbReference type="Proteomes" id="UP000193978">
    <property type="component" value="Chromosome"/>
</dbReference>
<evidence type="ECO:0000313" key="1">
    <source>
        <dbReference type="EMBL" id="ARN80792.1"/>
    </source>
</evidence>
<sequence>MPPTLIGTDYDGVKIASCDGKTRACRGKVRSGFPVKTCSNLLIWRVSRSNDSVRAGDALERDAKKRKPVFRIAFYTFGIDHVFCVQAIPPEHSVI</sequence>
<reference evidence="1 2" key="1">
    <citation type="submission" date="2017-02" db="EMBL/GenBank/DDBJ databases">
        <authorList>
            <person name="Peterson S.W."/>
        </authorList>
    </citation>
    <scope>NUCLEOTIDE SEQUENCE [LARGE SCALE GENOMIC DNA]</scope>
    <source>
        <strain evidence="1 2">S285</strain>
    </source>
</reference>
<protein>
    <submittedName>
        <fullName evidence="1">Uncharacterized protein</fullName>
    </submittedName>
</protein>
<name>A0A1W6MTB7_9HYPH</name>
<proteinExistence type="predicted"/>
<organism evidence="1 2">
    <name type="scientific">Methylocystis bryophila</name>
    <dbReference type="NCBI Taxonomy" id="655015"/>
    <lineage>
        <taxon>Bacteria</taxon>
        <taxon>Pseudomonadati</taxon>
        <taxon>Pseudomonadota</taxon>
        <taxon>Alphaproteobacteria</taxon>
        <taxon>Hyphomicrobiales</taxon>
        <taxon>Methylocystaceae</taxon>
        <taxon>Methylocystis</taxon>
    </lineage>
</organism>
<dbReference type="KEGG" id="mbry:B1812_06560"/>
<gene>
    <name evidence="1" type="ORF">B1812_06560</name>
</gene>
<evidence type="ECO:0000313" key="2">
    <source>
        <dbReference type="Proteomes" id="UP000193978"/>
    </source>
</evidence>